<proteinExistence type="predicted"/>
<evidence type="ECO:0000313" key="1">
    <source>
        <dbReference type="EMBL" id="KAJ9113980.1"/>
    </source>
</evidence>
<gene>
    <name evidence="1" type="ORF">QFC22_005798</name>
</gene>
<reference evidence="1" key="1">
    <citation type="submission" date="2023-04" db="EMBL/GenBank/DDBJ databases">
        <title>Draft Genome sequencing of Naganishia species isolated from polar environments using Oxford Nanopore Technology.</title>
        <authorList>
            <person name="Leo P."/>
            <person name="Venkateswaran K."/>
        </authorList>
    </citation>
    <scope>NUCLEOTIDE SEQUENCE</scope>
    <source>
        <strain evidence="1">MNA-CCFEE 5425</strain>
    </source>
</reference>
<keyword evidence="2" id="KW-1185">Reference proteome</keyword>
<comment type="caution">
    <text evidence="1">The sequence shown here is derived from an EMBL/GenBank/DDBJ whole genome shotgun (WGS) entry which is preliminary data.</text>
</comment>
<dbReference type="EMBL" id="JASBWU010000020">
    <property type="protein sequence ID" value="KAJ9113980.1"/>
    <property type="molecule type" value="Genomic_DNA"/>
</dbReference>
<dbReference type="Proteomes" id="UP001243375">
    <property type="component" value="Unassembled WGS sequence"/>
</dbReference>
<organism evidence="1 2">
    <name type="scientific">Naganishia vaughanmartiniae</name>
    <dbReference type="NCBI Taxonomy" id="1424756"/>
    <lineage>
        <taxon>Eukaryota</taxon>
        <taxon>Fungi</taxon>
        <taxon>Dikarya</taxon>
        <taxon>Basidiomycota</taxon>
        <taxon>Agaricomycotina</taxon>
        <taxon>Tremellomycetes</taxon>
        <taxon>Filobasidiales</taxon>
        <taxon>Filobasidiaceae</taxon>
        <taxon>Naganishia</taxon>
    </lineage>
</organism>
<evidence type="ECO:0000313" key="2">
    <source>
        <dbReference type="Proteomes" id="UP001243375"/>
    </source>
</evidence>
<sequence length="310" mass="34662">MESEEKLQQTPGEPVRDESQLDDMKEDALRCVGPNTLKPILSRLPLSPSATITHNDIPQTTNSNALPVPLIEESGFFYTQARLPCVDQQDLYLWECLHKFCPARNEYGAAFKAVADQTASIVNEIHLVHPGPDIPCMIQQEQQCPKMRPTPKCPGFEEHASSYVFLIQHAFNWSTLPPLPSHIVRDYYGVLFRSTRHPPSQIRPLSSHSAHVATISVTPSLYAADREAHEEAVRSGGLLMYWYGEPDAQGHNVATCLWTGRDAARKASRLEKHQAAAGLAGKAYESYELVRYCVRKAAGETKVKIEAWED</sequence>
<protein>
    <submittedName>
        <fullName evidence="1">Uncharacterized protein</fullName>
    </submittedName>
</protein>
<name>A0ACC2WQB7_9TREE</name>
<accession>A0ACC2WQB7</accession>